<evidence type="ECO:0000313" key="3">
    <source>
        <dbReference type="EMBL" id="HHV69894.1"/>
    </source>
</evidence>
<dbReference type="Proteomes" id="UP000551563">
    <property type="component" value="Unassembled WGS sequence"/>
</dbReference>
<dbReference type="InterPro" id="IPR004291">
    <property type="entry name" value="Transposase_IS66_central"/>
</dbReference>
<organism evidence="3 4">
    <name type="scientific">Brucella intermedia</name>
    <dbReference type="NCBI Taxonomy" id="94625"/>
    <lineage>
        <taxon>Bacteria</taxon>
        <taxon>Pseudomonadati</taxon>
        <taxon>Pseudomonadota</taxon>
        <taxon>Alphaproteobacteria</taxon>
        <taxon>Hyphomicrobiales</taxon>
        <taxon>Brucellaceae</taxon>
        <taxon>Brucella/Ochrobactrum group</taxon>
        <taxon>Brucella</taxon>
    </lineage>
</organism>
<evidence type="ECO:0000259" key="2">
    <source>
        <dbReference type="Pfam" id="PF13817"/>
    </source>
</evidence>
<dbReference type="Pfam" id="PF13817">
    <property type="entry name" value="DDE_Tnp_IS66_C"/>
    <property type="match status" value="1"/>
</dbReference>
<feature type="non-terminal residue" evidence="3">
    <location>
        <position position="1"/>
    </location>
</feature>
<dbReference type="PANTHER" id="PTHR33678:SF1">
    <property type="entry name" value="BLL1576 PROTEIN"/>
    <property type="match status" value="1"/>
</dbReference>
<protein>
    <submittedName>
        <fullName evidence="3">IS66 family transposase</fullName>
    </submittedName>
</protein>
<comment type="caution">
    <text evidence="3">The sequence shown here is derived from an EMBL/GenBank/DDBJ whole genome shotgun (WGS) entry which is preliminary data.</text>
</comment>
<dbReference type="InterPro" id="IPR039552">
    <property type="entry name" value="IS66_C"/>
</dbReference>
<proteinExistence type="predicted"/>
<dbReference type="InterPro" id="IPR052344">
    <property type="entry name" value="Transposase-related"/>
</dbReference>
<feature type="domain" description="Transposase IS66 central" evidence="1">
    <location>
        <begin position="2"/>
        <end position="104"/>
    </location>
</feature>
<gene>
    <name evidence="3" type="ORF">GXX48_20005</name>
</gene>
<dbReference type="PANTHER" id="PTHR33678">
    <property type="entry name" value="BLL1576 PROTEIN"/>
    <property type="match status" value="1"/>
</dbReference>
<dbReference type="AlphaFoldDB" id="A0A7V6PF96"/>
<evidence type="ECO:0000259" key="1">
    <source>
        <dbReference type="Pfam" id="PF03050"/>
    </source>
</evidence>
<feature type="domain" description="Transposase IS66 C-terminal" evidence="2">
    <location>
        <begin position="111"/>
        <end position="148"/>
    </location>
</feature>
<evidence type="ECO:0000313" key="4">
    <source>
        <dbReference type="Proteomes" id="UP000551563"/>
    </source>
</evidence>
<dbReference type="EMBL" id="DUMN01000571">
    <property type="protein sequence ID" value="HHV69894.1"/>
    <property type="molecule type" value="Genomic_DNA"/>
</dbReference>
<accession>A0A7V6PF96</accession>
<name>A0A7V6PF96_9HYPH</name>
<dbReference type="Pfam" id="PF03050">
    <property type="entry name" value="DDE_Tnp_IS66"/>
    <property type="match status" value="1"/>
</dbReference>
<reference evidence="3 4" key="1">
    <citation type="journal article" date="2020" name="Biotechnol. Biofuels">
        <title>New insights from the biogas microbiome by comprehensive genome-resolved metagenomics of nearly 1600 species originating from multiple anaerobic digesters.</title>
        <authorList>
            <person name="Campanaro S."/>
            <person name="Treu L."/>
            <person name="Rodriguez-R L.M."/>
            <person name="Kovalovszki A."/>
            <person name="Ziels R.M."/>
            <person name="Maus I."/>
            <person name="Zhu X."/>
            <person name="Kougias P.G."/>
            <person name="Basile A."/>
            <person name="Luo G."/>
            <person name="Schluter A."/>
            <person name="Konstantinidis K.T."/>
            <person name="Angelidaki I."/>
        </authorList>
    </citation>
    <scope>NUCLEOTIDE SEQUENCE [LARGE SCALE GENOMIC DNA]</scope>
    <source>
        <strain evidence="3">AS04akNAM_66</strain>
    </source>
</reference>
<sequence>DALFDIERAVNGCSAAERLAVRQELSTPLIAELHAWLTAQLAKLSRNHDLAKAINYMLRRWAAFTRFLDDGHICLTNNAAERALRCVPLGRKAWLFCGSDRGGQRAAILYTLIQTARLNDIDPQAWLADVLARIADHPVSRLDELLPWNWQIKPAAIAA</sequence>